<proteinExistence type="predicted"/>
<gene>
    <name evidence="3" type="ORF">OKIOD_LOCUS1099</name>
</gene>
<accession>A0ABN7RM61</accession>
<evidence type="ECO:0000313" key="4">
    <source>
        <dbReference type="Proteomes" id="UP001158576"/>
    </source>
</evidence>
<name>A0ABN7RM61_OIKDI</name>
<evidence type="ECO:0000256" key="1">
    <source>
        <dbReference type="SAM" id="MobiDB-lite"/>
    </source>
</evidence>
<evidence type="ECO:0000313" key="3">
    <source>
        <dbReference type="EMBL" id="CAG5080329.1"/>
    </source>
</evidence>
<keyword evidence="2" id="KW-0812">Transmembrane</keyword>
<dbReference type="EMBL" id="OU015568">
    <property type="protein sequence ID" value="CAG5080329.1"/>
    <property type="molecule type" value="Genomic_DNA"/>
</dbReference>
<keyword evidence="2" id="KW-1133">Transmembrane helix</keyword>
<keyword evidence="4" id="KW-1185">Reference proteome</keyword>
<protein>
    <submittedName>
        <fullName evidence="3">Oidioi.mRNA.OKI2018_I69.PAR.g9541.t1.cds</fullName>
    </submittedName>
</protein>
<organism evidence="3 4">
    <name type="scientific">Oikopleura dioica</name>
    <name type="common">Tunicate</name>
    <dbReference type="NCBI Taxonomy" id="34765"/>
    <lineage>
        <taxon>Eukaryota</taxon>
        <taxon>Metazoa</taxon>
        <taxon>Chordata</taxon>
        <taxon>Tunicata</taxon>
        <taxon>Appendicularia</taxon>
        <taxon>Copelata</taxon>
        <taxon>Oikopleuridae</taxon>
        <taxon>Oikopleura</taxon>
    </lineage>
</organism>
<sequence length="244" mass="27640">MTNAPFSDFLIFFKYLDDNPDWALSQALYGALFGLAILFIAVWADFGFIFNFIFGLPSFFCDKKLISFSKDRPSQQLDLSEIEGDISLDTPALETPENMHHQISSHENARKRQNRSPTFETDESPMESWPTPPEALEIPPIKQSYAQISKISRNVNNGYFRATGMPVGGGRFNSIERKSFLTPPNPLSDTSRRSAFKVFKQEKDPDYAELPLRIGVSSENISEDGSTYDNSEYGIRLGTWKPQN</sequence>
<evidence type="ECO:0000256" key="2">
    <source>
        <dbReference type="SAM" id="Phobius"/>
    </source>
</evidence>
<feature type="region of interest" description="Disordered" evidence="1">
    <location>
        <begin position="98"/>
        <end position="137"/>
    </location>
</feature>
<dbReference type="Proteomes" id="UP001158576">
    <property type="component" value="Chromosome PAR"/>
</dbReference>
<reference evidence="3 4" key="1">
    <citation type="submission" date="2021-04" db="EMBL/GenBank/DDBJ databases">
        <authorList>
            <person name="Bliznina A."/>
        </authorList>
    </citation>
    <scope>NUCLEOTIDE SEQUENCE [LARGE SCALE GENOMIC DNA]</scope>
</reference>
<feature type="transmembrane region" description="Helical" evidence="2">
    <location>
        <begin position="27"/>
        <end position="54"/>
    </location>
</feature>
<keyword evidence="2" id="KW-0472">Membrane</keyword>